<dbReference type="PANTHER" id="PTHR38682:SF1">
    <property type="entry name" value="V-TYPE ATP SYNTHASE SUBUNIT C"/>
    <property type="match status" value="1"/>
</dbReference>
<name>A0A1T2KTK8_9GAMM</name>
<keyword evidence="2" id="KW-0813">Transport</keyword>
<dbReference type="Pfam" id="PF01992">
    <property type="entry name" value="vATP-synt_AC39"/>
    <property type="match status" value="1"/>
</dbReference>
<keyword evidence="3" id="KW-0406">Ion transport</keyword>
<dbReference type="InterPro" id="IPR035067">
    <property type="entry name" value="V-type_ATPase_csu/dsu"/>
</dbReference>
<dbReference type="AlphaFoldDB" id="A0A1T2KTK8"/>
<dbReference type="Proteomes" id="UP000190896">
    <property type="component" value="Unassembled WGS sequence"/>
</dbReference>
<dbReference type="GO" id="GO:0046961">
    <property type="term" value="F:proton-transporting ATPase activity, rotational mechanism"/>
    <property type="evidence" value="ECO:0007669"/>
    <property type="project" value="InterPro"/>
</dbReference>
<evidence type="ECO:0008006" key="6">
    <source>
        <dbReference type="Google" id="ProtNLM"/>
    </source>
</evidence>
<comment type="caution">
    <text evidence="4">The sequence shown here is derived from an EMBL/GenBank/DDBJ whole genome shotgun (WGS) entry which is preliminary data.</text>
</comment>
<sequence>MTAPVSHTYLNTRAAILADRLLNEQDLSDLADQSLEHLGRDFGVTDLLEEKKSNAAINRAVERALISTLMHELSVLLRPLKGAARDVLVHWIRKFELYNLKALIRGKLNQLTYEELRENLYDLPALISLPHQELLRAENTAELLRQLEKSHYADIARQARRVYQEKNEPFSLDATIDQRYYAGLLKRARATGPEDLKPLMKLVGTLVDQQNLLWLLRYRFGYGLSPSGTYYLLVPFGHQLSRELLKKLVNMNSFQDVIEALPASLRERIGETDHIMDVEEAMSDETCQKSRYLLRHSDSGLTRALAFLVLREIDLKRIYAIIQGKVLKLNDNLIKQGVGLHTLAEGGTS</sequence>
<dbReference type="InterPro" id="IPR050873">
    <property type="entry name" value="V-ATPase_V0D/AC39_subunit"/>
</dbReference>
<dbReference type="SUPFAM" id="SSF103486">
    <property type="entry name" value="V-type ATP synthase subunit C"/>
    <property type="match status" value="1"/>
</dbReference>
<gene>
    <name evidence="4" type="ORF">BOW51_08310</name>
</gene>
<dbReference type="EMBL" id="MPRJ01000050">
    <property type="protein sequence ID" value="OOZ36198.1"/>
    <property type="molecule type" value="Genomic_DNA"/>
</dbReference>
<dbReference type="InterPro" id="IPR002843">
    <property type="entry name" value="ATPase_V0-cplx_csu/dsu"/>
</dbReference>
<dbReference type="InterPro" id="IPR044911">
    <property type="entry name" value="V-type_ATPase_csu/dsu_dom_3"/>
</dbReference>
<dbReference type="Gene3D" id="1.20.1690.10">
    <property type="entry name" value="V-type ATP synthase subunit C domain"/>
    <property type="match status" value="2"/>
</dbReference>
<accession>A0A1T2KTK8</accession>
<dbReference type="OrthoDB" id="5757004at2"/>
<organism evidence="4 5">
    <name type="scientific">Solemya velesiana gill symbiont</name>
    <dbReference type="NCBI Taxonomy" id="1918948"/>
    <lineage>
        <taxon>Bacteria</taxon>
        <taxon>Pseudomonadati</taxon>
        <taxon>Pseudomonadota</taxon>
        <taxon>Gammaproteobacteria</taxon>
        <taxon>sulfur-oxidizing symbionts</taxon>
    </lineage>
</organism>
<evidence type="ECO:0000256" key="1">
    <source>
        <dbReference type="ARBA" id="ARBA00006709"/>
    </source>
</evidence>
<protein>
    <recommendedName>
        <fullName evidence="6">ATPase</fullName>
    </recommendedName>
</protein>
<dbReference type="InterPro" id="IPR036079">
    <property type="entry name" value="ATPase_csu/dsu_sf"/>
</dbReference>
<keyword evidence="5" id="KW-1185">Reference proteome</keyword>
<comment type="similarity">
    <text evidence="1">Belongs to the V-ATPase V0D/AC39 subunit family.</text>
</comment>
<dbReference type="PANTHER" id="PTHR38682">
    <property type="entry name" value="V-TYPE ATP SYNTHASE SUBUNIT C"/>
    <property type="match status" value="1"/>
</dbReference>
<dbReference type="RefSeq" id="WP_078487531.1">
    <property type="nucleotide sequence ID" value="NZ_MPRJ01000050.1"/>
</dbReference>
<evidence type="ECO:0000313" key="4">
    <source>
        <dbReference type="EMBL" id="OOZ36198.1"/>
    </source>
</evidence>
<evidence type="ECO:0000313" key="5">
    <source>
        <dbReference type="Proteomes" id="UP000190896"/>
    </source>
</evidence>
<reference evidence="4 5" key="1">
    <citation type="submission" date="2016-11" db="EMBL/GenBank/DDBJ databases">
        <title>Mixed transmission modes and dynamic genome evolution in an obligate animal-bacterial symbiosis.</title>
        <authorList>
            <person name="Russell S.L."/>
            <person name="Corbett-Detig R.B."/>
            <person name="Cavanaugh C.M."/>
        </authorList>
    </citation>
    <scope>NUCLEOTIDE SEQUENCE [LARGE SCALE GENOMIC DNA]</scope>
    <source>
        <strain evidence="4">Se-Cadez</strain>
    </source>
</reference>
<proteinExistence type="inferred from homology"/>
<evidence type="ECO:0000256" key="3">
    <source>
        <dbReference type="ARBA" id="ARBA00023065"/>
    </source>
</evidence>
<dbReference type="Gene3D" id="1.10.132.50">
    <property type="entry name" value="ATP synthase (C/AC39) subunit, domain 3"/>
    <property type="match status" value="1"/>
</dbReference>
<evidence type="ECO:0000256" key="2">
    <source>
        <dbReference type="ARBA" id="ARBA00022448"/>
    </source>
</evidence>